<dbReference type="Gene3D" id="2.115.10.20">
    <property type="entry name" value="Glycosyl hydrolase domain, family 43"/>
    <property type="match status" value="1"/>
</dbReference>
<dbReference type="RefSeq" id="WP_236333987.1">
    <property type="nucleotide sequence ID" value="NZ_CAKMMG010000002.1"/>
</dbReference>
<organism evidence="4 5">
    <name type="scientific">Paenibacillus auburnensis</name>
    <dbReference type="NCBI Taxonomy" id="2905649"/>
    <lineage>
        <taxon>Bacteria</taxon>
        <taxon>Bacillati</taxon>
        <taxon>Bacillota</taxon>
        <taxon>Bacilli</taxon>
        <taxon>Bacillales</taxon>
        <taxon>Paenibacillaceae</taxon>
        <taxon>Paenibacillus</taxon>
    </lineage>
</organism>
<keyword evidence="2 4" id="KW-0808">Transferase</keyword>
<dbReference type="PANTHER" id="PTHR34106:SF5">
    <property type="entry name" value="GLYCOSIDASE"/>
    <property type="match status" value="1"/>
</dbReference>
<name>A0ABM9C779_9BACL</name>
<dbReference type="PANTHER" id="PTHR34106">
    <property type="entry name" value="GLYCOSIDASE"/>
    <property type="match status" value="1"/>
</dbReference>
<keyword evidence="5" id="KW-1185">Reference proteome</keyword>
<evidence type="ECO:0000313" key="5">
    <source>
        <dbReference type="Proteomes" id="UP000838324"/>
    </source>
</evidence>
<accession>A0ABM9C779</accession>
<sequence length="334" mass="37373">MTVQVPAILTSSPLIHRYPGNPVLDASKVPYPTALVFNAGVTKFRGKYVMVFRNDYGSLAEQTIEPHHTTDLGIAFSDDGIHWEASPKKCFKLHDEEIIRAYDPRLTVIGDRCYMCFAVDTKHGIRGGIAVTDDFEDFEILSLSSPDLRNMVLFPEKIGGNYVRLERPFTVYSRGGKDRFDTWISESPDLKYWGNSDLLFAVEHVPFANDKVGPAAPPVKTDQGWLTTFHAVDIDPARGKHGWEPSWKKRYTAGIMLLDLENPKKIIGMCREPLLAPEANYEIDGGFRNNVIFPGGMILEDDGEVKIYYGSADTIECLATAHVDDLISLCLKGR</sequence>
<keyword evidence="1 4" id="KW-0328">Glycosyltransferase</keyword>
<proteinExistence type="inferred from homology"/>
<dbReference type="EMBL" id="CAKMMG010000002">
    <property type="protein sequence ID" value="CAH1205922.1"/>
    <property type="molecule type" value="Genomic_DNA"/>
</dbReference>
<evidence type="ECO:0000256" key="2">
    <source>
        <dbReference type="ARBA" id="ARBA00022679"/>
    </source>
</evidence>
<dbReference type="CDD" id="cd08993">
    <property type="entry name" value="GH130"/>
    <property type="match status" value="1"/>
</dbReference>
<dbReference type="EC" id="2.4.1.320" evidence="4"/>
<dbReference type="PIRSF" id="PIRSF016202">
    <property type="entry name" value="PH1107"/>
    <property type="match status" value="1"/>
</dbReference>
<dbReference type="Pfam" id="PF04041">
    <property type="entry name" value="Glyco_hydro_130"/>
    <property type="match status" value="1"/>
</dbReference>
<dbReference type="InterPro" id="IPR007184">
    <property type="entry name" value="Mannoside_phosphorylase"/>
</dbReference>
<evidence type="ECO:0000256" key="1">
    <source>
        <dbReference type="ARBA" id="ARBA00022676"/>
    </source>
</evidence>
<dbReference type="SUPFAM" id="SSF75005">
    <property type="entry name" value="Arabinanase/levansucrase/invertase"/>
    <property type="match status" value="1"/>
</dbReference>
<evidence type="ECO:0000256" key="3">
    <source>
        <dbReference type="ARBA" id="ARBA00024356"/>
    </source>
</evidence>
<dbReference type="GO" id="GO:0016757">
    <property type="term" value="F:glycosyltransferase activity"/>
    <property type="evidence" value="ECO:0007669"/>
    <property type="project" value="UniProtKB-KW"/>
</dbReference>
<comment type="caution">
    <text evidence="4">The sequence shown here is derived from an EMBL/GenBank/DDBJ whole genome shotgun (WGS) entry which is preliminary data.</text>
</comment>
<comment type="similarity">
    <text evidence="3">Belongs to the glycosyl hydrolase 130 family.</text>
</comment>
<dbReference type="Proteomes" id="UP000838324">
    <property type="component" value="Unassembled WGS sequence"/>
</dbReference>
<protein>
    <submittedName>
        <fullName evidence="4">1,4-beta-mannosyl-N-acetylglucosamine phosphorylase</fullName>
        <ecNumber evidence="4">2.4.1.320</ecNumber>
    </submittedName>
</protein>
<reference evidence="4" key="1">
    <citation type="submission" date="2022-01" db="EMBL/GenBank/DDBJ databases">
        <authorList>
            <person name="Criscuolo A."/>
        </authorList>
    </citation>
    <scope>NUCLEOTIDE SEQUENCE</scope>
    <source>
        <strain evidence="4">CIP111892</strain>
    </source>
</reference>
<evidence type="ECO:0000313" key="4">
    <source>
        <dbReference type="EMBL" id="CAH1205922.1"/>
    </source>
</evidence>
<dbReference type="InterPro" id="IPR023296">
    <property type="entry name" value="Glyco_hydro_beta-prop_sf"/>
</dbReference>
<gene>
    <name evidence="4" type="ORF">PAECIP111892_02805</name>
</gene>